<feature type="transmembrane region" description="Helical" evidence="1">
    <location>
        <begin position="353"/>
        <end position="373"/>
    </location>
</feature>
<evidence type="ECO:0000313" key="3">
    <source>
        <dbReference type="Proteomes" id="UP000198870"/>
    </source>
</evidence>
<dbReference type="AlphaFoldDB" id="A0A1G5HAY2"/>
<keyword evidence="3" id="KW-1185">Reference proteome</keyword>
<reference evidence="2 3" key="1">
    <citation type="submission" date="2016-10" db="EMBL/GenBank/DDBJ databases">
        <authorList>
            <person name="de Groot N.N."/>
        </authorList>
    </citation>
    <scope>NUCLEOTIDE SEQUENCE [LARGE SCALE GENOMIC DNA]</scope>
    <source>
        <strain evidence="2 3">AA1</strain>
    </source>
</reference>
<protein>
    <recommendedName>
        <fullName evidence="4">DUF4857 domain-containing protein</fullName>
    </recommendedName>
</protein>
<dbReference type="InterPro" id="IPR032333">
    <property type="entry name" value="DUF4857"/>
</dbReference>
<evidence type="ECO:0000256" key="1">
    <source>
        <dbReference type="SAM" id="Phobius"/>
    </source>
</evidence>
<accession>A0A1G5HAY2</accession>
<dbReference type="OrthoDB" id="5365245at2"/>
<sequence>MLKVSRIAILLLMTLVCAIYVPEQVRRLLVERSFSPFILYSSPLKTFLVRDRDKDTGQPRMTDLSGKEYTRKEFETALPMFFYKDLAAWGCLPESVDGVKVTYKKVAMNRQVLSLRPRTLNSPVAPLYPLYESASGFTQLEEPDSMFRVTGAFEFIDAETNAVDENRSARFTGALAGKGFVFPAQGIFGNPTARKPFDEGYFITDAKGSLFHLKMVGGNPWVKNTGLAPSSGIRYIGMDENPRREFYGLMIEGNGTASLLSWDTYTPIVLPLKGYDPDTMSLAVYCDLLKRSFVVTDKKAVRVWVTDRQYRPTASHTYLLAEKKGRELMKRLFPLRVVRATGESGFALLDFNWSLEAWAMSLFCVALMMGWRVRQHRGARHPEDLLLVLLTGGCGLLAVALAGCLPSRDVVR</sequence>
<feature type="transmembrane region" description="Helical" evidence="1">
    <location>
        <begin position="385"/>
        <end position="403"/>
    </location>
</feature>
<keyword evidence="1" id="KW-1133">Transmembrane helix</keyword>
<proteinExistence type="predicted"/>
<dbReference type="Pfam" id="PF16149">
    <property type="entry name" value="DUF4857"/>
    <property type="match status" value="1"/>
</dbReference>
<dbReference type="RefSeq" id="WP_092212209.1">
    <property type="nucleotide sequence ID" value="NZ_FMUX01000013.1"/>
</dbReference>
<dbReference type="EMBL" id="FMUX01000013">
    <property type="protein sequence ID" value="SCY60649.1"/>
    <property type="molecule type" value="Genomic_DNA"/>
</dbReference>
<keyword evidence="1" id="KW-0812">Transmembrane</keyword>
<evidence type="ECO:0000313" key="2">
    <source>
        <dbReference type="EMBL" id="SCY60649.1"/>
    </source>
</evidence>
<name>A0A1G5HAY2_9BACT</name>
<evidence type="ECO:0008006" key="4">
    <source>
        <dbReference type="Google" id="ProtNLM"/>
    </source>
</evidence>
<organism evidence="2 3">
    <name type="scientific">Desulfoluna spongiiphila</name>
    <dbReference type="NCBI Taxonomy" id="419481"/>
    <lineage>
        <taxon>Bacteria</taxon>
        <taxon>Pseudomonadati</taxon>
        <taxon>Thermodesulfobacteriota</taxon>
        <taxon>Desulfobacteria</taxon>
        <taxon>Desulfobacterales</taxon>
        <taxon>Desulfolunaceae</taxon>
        <taxon>Desulfoluna</taxon>
    </lineage>
</organism>
<dbReference type="Proteomes" id="UP000198870">
    <property type="component" value="Unassembled WGS sequence"/>
</dbReference>
<keyword evidence="1" id="KW-0472">Membrane</keyword>
<gene>
    <name evidence="2" type="ORF">SAMN05216233_11346</name>
</gene>